<reference evidence="1" key="1">
    <citation type="submission" date="2022-10" db="EMBL/GenBank/DDBJ databases">
        <title>Rhodococcus sp.75.</title>
        <authorList>
            <person name="Sun M."/>
        </authorList>
    </citation>
    <scope>NUCLEOTIDE SEQUENCE</scope>
    <source>
        <strain evidence="1">75</strain>
    </source>
</reference>
<proteinExistence type="predicted"/>
<dbReference type="RefSeq" id="WP_265382627.1">
    <property type="nucleotide sequence ID" value="NZ_CP110615.1"/>
</dbReference>
<name>A0ABY6NYP4_9NOCA</name>
<dbReference type="Proteomes" id="UP001164965">
    <property type="component" value="Chromosome"/>
</dbReference>
<gene>
    <name evidence="1" type="ORF">RHODO2019_15515</name>
</gene>
<evidence type="ECO:0000313" key="1">
    <source>
        <dbReference type="EMBL" id="UZJ24520.1"/>
    </source>
</evidence>
<evidence type="ECO:0000313" key="2">
    <source>
        <dbReference type="Proteomes" id="UP001164965"/>
    </source>
</evidence>
<sequence>MSDLGGEPGPPVLWRRYDDLRTVDPRYWPEPIGPLSMERVPLDPGEREPRRHPHSLASWCLTCQRNVDGNTPLCDQCAAQFDNIRRRRQRYVGATRIQVDAADLRELHELETVLFEALMKLTAAYAVGGETPDMVARLAEKIGPFVEVLNRLPRP</sequence>
<protein>
    <submittedName>
        <fullName evidence="1">Uncharacterized protein</fullName>
    </submittedName>
</protein>
<organism evidence="1 2">
    <name type="scientific">Rhodococcus antarcticus</name>
    <dbReference type="NCBI Taxonomy" id="2987751"/>
    <lineage>
        <taxon>Bacteria</taxon>
        <taxon>Bacillati</taxon>
        <taxon>Actinomycetota</taxon>
        <taxon>Actinomycetes</taxon>
        <taxon>Mycobacteriales</taxon>
        <taxon>Nocardiaceae</taxon>
        <taxon>Rhodococcus</taxon>
    </lineage>
</organism>
<dbReference type="EMBL" id="CP110615">
    <property type="protein sequence ID" value="UZJ24520.1"/>
    <property type="molecule type" value="Genomic_DNA"/>
</dbReference>
<keyword evidence="2" id="KW-1185">Reference proteome</keyword>
<accession>A0ABY6NYP4</accession>